<feature type="compositionally biased region" description="Basic and acidic residues" evidence="1">
    <location>
        <begin position="209"/>
        <end position="223"/>
    </location>
</feature>
<dbReference type="Proteomes" id="UP001597124">
    <property type="component" value="Unassembled WGS sequence"/>
</dbReference>
<dbReference type="InterPro" id="IPR029058">
    <property type="entry name" value="AB_hydrolase_fold"/>
</dbReference>
<evidence type="ECO:0000313" key="2">
    <source>
        <dbReference type="EMBL" id="MFD0848684.1"/>
    </source>
</evidence>
<dbReference type="EMBL" id="JBHTIK010000005">
    <property type="protein sequence ID" value="MFD0848684.1"/>
    <property type="molecule type" value="Genomic_DNA"/>
</dbReference>
<dbReference type="Pfam" id="PF06821">
    <property type="entry name" value="Ser_hydrolase"/>
    <property type="match status" value="1"/>
</dbReference>
<name>A0ABW3C2N6_SPHXN</name>
<gene>
    <name evidence="2" type="ORF">ACFQ00_10160</name>
</gene>
<feature type="region of interest" description="Disordered" evidence="1">
    <location>
        <begin position="203"/>
        <end position="223"/>
    </location>
</feature>
<dbReference type="GO" id="GO:0016787">
    <property type="term" value="F:hydrolase activity"/>
    <property type="evidence" value="ECO:0007669"/>
    <property type="project" value="UniProtKB-KW"/>
</dbReference>
<accession>A0ABW3C2N6</accession>
<dbReference type="InterPro" id="IPR010662">
    <property type="entry name" value="RBBP9/YdeN"/>
</dbReference>
<evidence type="ECO:0000256" key="1">
    <source>
        <dbReference type="SAM" id="MobiDB-lite"/>
    </source>
</evidence>
<dbReference type="RefSeq" id="WP_381489863.1">
    <property type="nucleotide sequence ID" value="NZ_JBHTIK010000005.1"/>
</dbReference>
<dbReference type="Gene3D" id="3.40.50.1820">
    <property type="entry name" value="alpha/beta hydrolase"/>
    <property type="match status" value="1"/>
</dbReference>
<evidence type="ECO:0000313" key="3">
    <source>
        <dbReference type="Proteomes" id="UP001597124"/>
    </source>
</evidence>
<reference evidence="3" key="1">
    <citation type="journal article" date="2019" name="Int. J. Syst. Evol. Microbiol.">
        <title>The Global Catalogue of Microorganisms (GCM) 10K type strain sequencing project: providing services to taxonomists for standard genome sequencing and annotation.</title>
        <authorList>
            <consortium name="The Broad Institute Genomics Platform"/>
            <consortium name="The Broad Institute Genome Sequencing Center for Infectious Disease"/>
            <person name="Wu L."/>
            <person name="Ma J."/>
        </authorList>
    </citation>
    <scope>NUCLEOTIDE SEQUENCE [LARGE SCALE GENOMIC DNA]</scope>
    <source>
        <strain evidence="3">CCUG 52537</strain>
    </source>
</reference>
<sequence length="223" mass="24836">MSRNAPHILTVPGLNNSGERHWQTHWERTRTDTSRAELGLWDQPHRNSWVTRLNAEIEASPKPVILVAHSLGCQAVAWWVALQGQSYGWPVAGALLVAPPDVERDKGERFATFRNLPDVFLPFPSIVVASRNDHYAEYAHAAGLARGWGSFLVDAGHCGHINADSDIGEWQFGQRLLDRLIVAAQGREQPSDAVERRAAERFLAARPVHGHDPERAERSVSSH</sequence>
<keyword evidence="3" id="KW-1185">Reference proteome</keyword>
<organism evidence="2 3">
    <name type="scientific">Sphingosinicella xenopeptidilytica</name>
    <dbReference type="NCBI Taxonomy" id="364098"/>
    <lineage>
        <taxon>Bacteria</taxon>
        <taxon>Pseudomonadati</taxon>
        <taxon>Pseudomonadota</taxon>
        <taxon>Alphaproteobacteria</taxon>
        <taxon>Sphingomonadales</taxon>
        <taxon>Sphingosinicellaceae</taxon>
        <taxon>Sphingosinicella</taxon>
    </lineage>
</organism>
<dbReference type="SUPFAM" id="SSF53474">
    <property type="entry name" value="alpha/beta-Hydrolases"/>
    <property type="match status" value="1"/>
</dbReference>
<keyword evidence="2" id="KW-0378">Hydrolase</keyword>
<protein>
    <submittedName>
        <fullName evidence="2">RBBP9/YdeN family alpha/beta hydrolase</fullName>
    </submittedName>
</protein>
<comment type="caution">
    <text evidence="2">The sequence shown here is derived from an EMBL/GenBank/DDBJ whole genome shotgun (WGS) entry which is preliminary data.</text>
</comment>
<proteinExistence type="predicted"/>